<proteinExistence type="predicted"/>
<name>A0ABD0UTF7_DENTH</name>
<sequence>MEEQMRLYIRLAMEDSGFHLHTSMDNNMYNLINVTRFPSFDTSARMRSSIFNLHFCSYESSVLQALHGRPEVLEICGVGLTASCSTRVSRTGCREEEARSRSFDPAGRGREREATEVEVRSNLGPPEVCELEGGKASDGLWVSPGSRDRGGGRRKPRLLQTPRETNKMKRPGKP</sequence>
<organism evidence="2 3">
    <name type="scientific">Dendrobium thyrsiflorum</name>
    <name type="common">Pinecone-like raceme dendrobium</name>
    <name type="synonym">Orchid</name>
    <dbReference type="NCBI Taxonomy" id="117978"/>
    <lineage>
        <taxon>Eukaryota</taxon>
        <taxon>Viridiplantae</taxon>
        <taxon>Streptophyta</taxon>
        <taxon>Embryophyta</taxon>
        <taxon>Tracheophyta</taxon>
        <taxon>Spermatophyta</taxon>
        <taxon>Magnoliopsida</taxon>
        <taxon>Liliopsida</taxon>
        <taxon>Asparagales</taxon>
        <taxon>Orchidaceae</taxon>
        <taxon>Epidendroideae</taxon>
        <taxon>Malaxideae</taxon>
        <taxon>Dendrobiinae</taxon>
        <taxon>Dendrobium</taxon>
    </lineage>
</organism>
<dbReference type="AlphaFoldDB" id="A0ABD0UTF7"/>
<reference evidence="2 3" key="1">
    <citation type="journal article" date="2024" name="Plant Biotechnol. J.">
        <title>Dendrobium thyrsiflorum genome and its molecular insights into genes involved in important horticultural traits.</title>
        <authorList>
            <person name="Chen B."/>
            <person name="Wang J.Y."/>
            <person name="Zheng P.J."/>
            <person name="Li K.L."/>
            <person name="Liang Y.M."/>
            <person name="Chen X.F."/>
            <person name="Zhang C."/>
            <person name="Zhao X."/>
            <person name="He X."/>
            <person name="Zhang G.Q."/>
            <person name="Liu Z.J."/>
            <person name="Xu Q."/>
        </authorList>
    </citation>
    <scope>NUCLEOTIDE SEQUENCE [LARGE SCALE GENOMIC DNA]</scope>
    <source>
        <strain evidence="2">GZMU011</strain>
    </source>
</reference>
<evidence type="ECO:0000256" key="1">
    <source>
        <dbReference type="SAM" id="MobiDB-lite"/>
    </source>
</evidence>
<evidence type="ECO:0000313" key="3">
    <source>
        <dbReference type="Proteomes" id="UP001552299"/>
    </source>
</evidence>
<protein>
    <submittedName>
        <fullName evidence="2">Uncharacterized protein</fullName>
    </submittedName>
</protein>
<dbReference type="Proteomes" id="UP001552299">
    <property type="component" value="Unassembled WGS sequence"/>
</dbReference>
<evidence type="ECO:0000313" key="2">
    <source>
        <dbReference type="EMBL" id="KAL0913671.1"/>
    </source>
</evidence>
<comment type="caution">
    <text evidence="2">The sequence shown here is derived from an EMBL/GenBank/DDBJ whole genome shotgun (WGS) entry which is preliminary data.</text>
</comment>
<dbReference type="EMBL" id="JANQDX010000013">
    <property type="protein sequence ID" value="KAL0913671.1"/>
    <property type="molecule type" value="Genomic_DNA"/>
</dbReference>
<keyword evidence="3" id="KW-1185">Reference proteome</keyword>
<gene>
    <name evidence="2" type="ORF">M5K25_017148</name>
</gene>
<feature type="compositionally biased region" description="Basic and acidic residues" evidence="1">
    <location>
        <begin position="92"/>
        <end position="119"/>
    </location>
</feature>
<accession>A0ABD0UTF7</accession>
<feature type="region of interest" description="Disordered" evidence="1">
    <location>
        <begin position="89"/>
        <end position="174"/>
    </location>
</feature>